<feature type="domain" description="AMP-dependent synthetase/ligase" evidence="2">
    <location>
        <begin position="219"/>
        <end position="612"/>
    </location>
</feature>
<protein>
    <submittedName>
        <fullName evidence="4">AMP-binding protein</fullName>
    </submittedName>
</protein>
<dbReference type="EMBL" id="CP147920">
    <property type="protein sequence ID" value="XAU15090.1"/>
    <property type="molecule type" value="Genomic_DNA"/>
</dbReference>
<sequence>MKIGKVWNEKFSREGYLYGTQPNSYLKEVMDALPQGARILFLGEGEGRNACYAAEQGFEAHAIDASEVGLQKLQEMAKSRGVRVEVSHMDLAHWEPEERYDAVLCSYLHLEEPLRTAVFVKALSAVKDDGLFAGEFFATTQIERDSGGPKAPELLYDLKSFDKLKRPWFDCEELEACSIELDEGKGHQGLADVIRVRFRHNSDPRFKITLPELTLGALLERSVSEYGQRPVLRNVDESVALSYTEFGEAVAALKTRLADAGIGIGDRVALCSENMPNWGVVYFAVTTMGAVIVPILPDFHDNEVRHIITHSQSKAVFASAKKREALDEGILSSLVLLVLTEDLSDDPTFAKRSPTILQKVKEGVKGSKHADVLYRPSEDDMAAIIYTSGTTGSSKGVMLTHRALTFEALVAQCVVEVVAEDRFLSILPLAHTYECSVGFLLPIVNGASVYYLSKVPTPKILIDAMAKVKPTVILSVPLVIEKIFKNRILSNFHKNALMRTLYAVPFIRKALHKIAGKKLLQTFGGELRIFGIGGAPLSPMVEHFLDDAGFPYAIGYGLTETAPLLAAGAPFKTKVGAIGPAISSVELRIADPDEKGVGTVWAKGPNVMLGYYKDPEKSAEVLHEDGWFNTEDLGYIDAEGYLFLSGRSKNVILGPSGENIYPEQLEAKIMEDELVEDALVYEVEKQLVARIHLNYEMLDEHMDITKLSETEQHIEIEKLLERIKTETNESVSRFSRIARVIEQREPFVKTPTKKIKRYLYTNG</sequence>
<gene>
    <name evidence="4" type="ORF">WCY31_12735</name>
</gene>
<dbReference type="PANTHER" id="PTHR43272">
    <property type="entry name" value="LONG-CHAIN-FATTY-ACID--COA LIGASE"/>
    <property type="match status" value="1"/>
</dbReference>
<accession>A0ABZ3H980</accession>
<evidence type="ECO:0000259" key="2">
    <source>
        <dbReference type="Pfam" id="PF00501"/>
    </source>
</evidence>
<feature type="domain" description="Methyltransferase" evidence="3">
    <location>
        <begin position="39"/>
        <end position="130"/>
    </location>
</feature>
<evidence type="ECO:0000259" key="3">
    <source>
        <dbReference type="Pfam" id="PF13649"/>
    </source>
</evidence>
<keyword evidence="5" id="KW-1185">Reference proteome</keyword>
<dbReference type="PROSITE" id="PS00455">
    <property type="entry name" value="AMP_BINDING"/>
    <property type="match status" value="1"/>
</dbReference>
<dbReference type="RefSeq" id="WP_345970168.1">
    <property type="nucleotide sequence ID" value="NZ_CP147920.1"/>
</dbReference>
<dbReference type="Gene3D" id="3.40.50.150">
    <property type="entry name" value="Vaccinia Virus protein VP39"/>
    <property type="match status" value="1"/>
</dbReference>
<dbReference type="InterPro" id="IPR000873">
    <property type="entry name" value="AMP-dep_synth/lig_dom"/>
</dbReference>
<dbReference type="InterPro" id="IPR045851">
    <property type="entry name" value="AMP-bd_C_sf"/>
</dbReference>
<dbReference type="InterPro" id="IPR020845">
    <property type="entry name" value="AMP-binding_CS"/>
</dbReference>
<dbReference type="Pfam" id="PF00501">
    <property type="entry name" value="AMP-binding"/>
    <property type="match status" value="1"/>
</dbReference>
<dbReference type="Gene3D" id="3.30.300.30">
    <property type="match status" value="1"/>
</dbReference>
<dbReference type="CDD" id="cd02440">
    <property type="entry name" value="AdoMet_MTases"/>
    <property type="match status" value="1"/>
</dbReference>
<evidence type="ECO:0000313" key="5">
    <source>
        <dbReference type="Proteomes" id="UP001447842"/>
    </source>
</evidence>
<dbReference type="PANTHER" id="PTHR43272:SF52">
    <property type="entry name" value="AMP-DEPENDENT SYNTHETASE_LIGASE DOMAIN-CONTAINING PROTEIN"/>
    <property type="match status" value="1"/>
</dbReference>
<dbReference type="InterPro" id="IPR029063">
    <property type="entry name" value="SAM-dependent_MTases_sf"/>
</dbReference>
<evidence type="ECO:0000256" key="1">
    <source>
        <dbReference type="ARBA" id="ARBA00024484"/>
    </source>
</evidence>
<name>A0ABZ3H980_9BACT</name>
<dbReference type="InterPro" id="IPR041698">
    <property type="entry name" value="Methyltransf_25"/>
</dbReference>
<reference evidence="4 5" key="1">
    <citation type="submission" date="2024-03" db="EMBL/GenBank/DDBJ databases">
        <title>Sulfurimonas sp. HSL3-1.</title>
        <authorList>
            <person name="Wang S."/>
        </authorList>
    </citation>
    <scope>NUCLEOTIDE SEQUENCE [LARGE SCALE GENOMIC DNA]</scope>
    <source>
        <strain evidence="4 5">HSL3-1</strain>
    </source>
</reference>
<dbReference type="InterPro" id="IPR042099">
    <property type="entry name" value="ANL_N_sf"/>
</dbReference>
<evidence type="ECO:0000313" key="4">
    <source>
        <dbReference type="EMBL" id="XAU15090.1"/>
    </source>
</evidence>
<dbReference type="Pfam" id="PF13649">
    <property type="entry name" value="Methyltransf_25"/>
    <property type="match status" value="1"/>
</dbReference>
<comment type="catalytic activity">
    <reaction evidence="1">
        <text>a long-chain fatty acid + ATP + CoA = a long-chain fatty acyl-CoA + AMP + diphosphate</text>
        <dbReference type="Rhea" id="RHEA:15421"/>
        <dbReference type="ChEBI" id="CHEBI:30616"/>
        <dbReference type="ChEBI" id="CHEBI:33019"/>
        <dbReference type="ChEBI" id="CHEBI:57287"/>
        <dbReference type="ChEBI" id="CHEBI:57560"/>
        <dbReference type="ChEBI" id="CHEBI:83139"/>
        <dbReference type="ChEBI" id="CHEBI:456215"/>
        <dbReference type="EC" id="6.2.1.3"/>
    </reaction>
    <physiologicalReaction direction="left-to-right" evidence="1">
        <dbReference type="Rhea" id="RHEA:15422"/>
    </physiologicalReaction>
</comment>
<organism evidence="4 5">
    <name type="scientific">Sulfurimonas diazotrophicus</name>
    <dbReference type="NCBI Taxonomy" id="3131939"/>
    <lineage>
        <taxon>Bacteria</taxon>
        <taxon>Pseudomonadati</taxon>
        <taxon>Campylobacterota</taxon>
        <taxon>Epsilonproteobacteria</taxon>
        <taxon>Campylobacterales</taxon>
        <taxon>Sulfurimonadaceae</taxon>
        <taxon>Sulfurimonas</taxon>
    </lineage>
</organism>
<dbReference type="SUPFAM" id="SSF56801">
    <property type="entry name" value="Acetyl-CoA synthetase-like"/>
    <property type="match status" value="1"/>
</dbReference>
<dbReference type="Gene3D" id="3.40.50.12780">
    <property type="entry name" value="N-terminal domain of ligase-like"/>
    <property type="match status" value="1"/>
</dbReference>
<dbReference type="SUPFAM" id="SSF53335">
    <property type="entry name" value="S-adenosyl-L-methionine-dependent methyltransferases"/>
    <property type="match status" value="1"/>
</dbReference>
<dbReference type="Proteomes" id="UP001447842">
    <property type="component" value="Chromosome"/>
</dbReference>
<proteinExistence type="predicted"/>